<dbReference type="Pfam" id="PF01263">
    <property type="entry name" value="Aldose_epim"/>
    <property type="match status" value="1"/>
</dbReference>
<accession>A0A6N2T3J2</accession>
<dbReference type="NCBIfam" id="NF011719">
    <property type="entry name" value="PRK15172.1"/>
    <property type="match status" value="1"/>
</dbReference>
<dbReference type="PANTHER" id="PTHR10091:SF0">
    <property type="entry name" value="GALACTOSE MUTAROTASE"/>
    <property type="match status" value="1"/>
</dbReference>
<dbReference type="InterPro" id="IPR014718">
    <property type="entry name" value="GH-type_carb-bd"/>
</dbReference>
<dbReference type="EMBL" id="CACRSM010000002">
    <property type="protein sequence ID" value="VYT00278.1"/>
    <property type="molecule type" value="Genomic_DNA"/>
</dbReference>
<dbReference type="EC" id="5.1.3.3" evidence="1"/>
<name>A0A6N2T3J2_9ACTO</name>
<dbReference type="Gene3D" id="2.70.98.10">
    <property type="match status" value="1"/>
</dbReference>
<dbReference type="InterPro" id="IPR008183">
    <property type="entry name" value="Aldose_1/G6P_1-epimerase"/>
</dbReference>
<dbReference type="CDD" id="cd09022">
    <property type="entry name" value="Aldose_epim_Ec_YihR"/>
    <property type="match status" value="1"/>
</dbReference>
<proteinExistence type="predicted"/>
<gene>
    <name evidence="1" type="primary">galM</name>
    <name evidence="1" type="ORF">AOLFYP35_01167</name>
</gene>
<dbReference type="SUPFAM" id="SSF74650">
    <property type="entry name" value="Galactose mutarotase-like"/>
    <property type="match status" value="1"/>
</dbReference>
<dbReference type="GO" id="GO:0006006">
    <property type="term" value="P:glucose metabolic process"/>
    <property type="evidence" value="ECO:0007669"/>
    <property type="project" value="TreeGrafter"/>
</dbReference>
<dbReference type="AlphaFoldDB" id="A0A6N2T3J2"/>
<dbReference type="GO" id="GO:0030246">
    <property type="term" value="F:carbohydrate binding"/>
    <property type="evidence" value="ECO:0007669"/>
    <property type="project" value="InterPro"/>
</dbReference>
<evidence type="ECO:0000313" key="1">
    <source>
        <dbReference type="EMBL" id="VYT00278.1"/>
    </source>
</evidence>
<sequence>MSFHASGRELSCEAGYYSLSVVTVGAGISSLKWKGRNLVLPHKVTEVAPGWSGKMLLPWPNRIADGRYSWNDREYLLPINDRGTGTALHGLAGWLPWEIVDATASHVRLESFIAAQESYPWPLTARLDLRLDPESGLNIELSAKNLGDSPAPYGASLHPYLLGGTTADDSILSLPASRIVDTDENLLPTGINPVSTAYDFRVPRMVDDLFIDHCYGGLQGNWEVRVTNTQGEGAALASNTPWVQIHTADALGRPGIAVEPMTCPPDAFNSGIDLVSLAPGQRHRLSLSIRGL</sequence>
<dbReference type="GO" id="GO:0004034">
    <property type="term" value="F:aldose 1-epimerase activity"/>
    <property type="evidence" value="ECO:0007669"/>
    <property type="project" value="UniProtKB-EC"/>
</dbReference>
<dbReference type="InterPro" id="IPR011013">
    <property type="entry name" value="Gal_mutarotase_sf_dom"/>
</dbReference>
<dbReference type="GO" id="GO:0033499">
    <property type="term" value="P:galactose catabolic process via UDP-galactose, Leloir pathway"/>
    <property type="evidence" value="ECO:0007669"/>
    <property type="project" value="TreeGrafter"/>
</dbReference>
<organism evidence="1">
    <name type="scientific">Schaalia odontolytica</name>
    <dbReference type="NCBI Taxonomy" id="1660"/>
    <lineage>
        <taxon>Bacteria</taxon>
        <taxon>Bacillati</taxon>
        <taxon>Actinomycetota</taxon>
        <taxon>Actinomycetes</taxon>
        <taxon>Actinomycetales</taxon>
        <taxon>Actinomycetaceae</taxon>
        <taxon>Schaalia</taxon>
    </lineage>
</organism>
<dbReference type="InterPro" id="IPR037480">
    <property type="entry name" value="YihR-like"/>
</dbReference>
<dbReference type="PANTHER" id="PTHR10091">
    <property type="entry name" value="ALDOSE-1-EPIMERASE"/>
    <property type="match status" value="1"/>
</dbReference>
<protein>
    <submittedName>
        <fullName evidence="1">Aldose 1-epimerase</fullName>
        <ecNumber evidence="1">5.1.3.3</ecNumber>
    </submittedName>
</protein>
<keyword evidence="1" id="KW-0413">Isomerase</keyword>
<reference evidence="1" key="1">
    <citation type="submission" date="2019-11" db="EMBL/GenBank/DDBJ databases">
        <authorList>
            <person name="Feng L."/>
        </authorList>
    </citation>
    <scope>NUCLEOTIDE SEQUENCE</scope>
    <source>
        <strain evidence="1">AodontolyticusLFYP35</strain>
    </source>
</reference>